<keyword evidence="3" id="KW-0862">Zinc</keyword>
<feature type="compositionally biased region" description="Acidic residues" evidence="5">
    <location>
        <begin position="277"/>
        <end position="292"/>
    </location>
</feature>
<feature type="compositionally biased region" description="Low complexity" evidence="5">
    <location>
        <begin position="516"/>
        <end position="528"/>
    </location>
</feature>
<dbReference type="Gene3D" id="3.30.40.10">
    <property type="entry name" value="Zinc/RING finger domain, C3HC4 (zinc finger)"/>
    <property type="match status" value="1"/>
</dbReference>
<name>A0A3N4IFB7_ASCIM</name>
<sequence>MGVAKETRSSKESTPQPPAKKETDPKDDLIQDLQSDLAKLRKCVECVICQELLFEPYWLQCGHIFCYRCLVEWFEQKKSCPECRAKVDIQPTGAFLIRDMVETFIARAEVTAPTSIGEELRKSQKEAHEAVEKDKNCQHGNQAGLFRGIFKQGRRYKIKRGHRDPDDQVLRCPDCFWEVIDGICEACGNPVLDENAPAGDSDNLTDVDMDFSDSGSDNDDDDESTTSEEGDQNHPIDLEAEDQNQRDLRRRARRRARLANSNSIIDLTGTQPPGLEPVDEDSEEELDSEDSLNDFVEHDTPQRPNRRNRRGTSERETPSSFRQSSEQPSSSPVLRHRLADSASEASEDSHNRTFDEEDSSAVSDGSSRVGNRRRGPYNYRNHSLVSDEDDVSLLGGYQQLAEETAQEEDDSDDTEGFSPIEDNVPETSQRPSNPRSLGSDASTNYASAQSRRESTAPADDSSVQSSPPPTRPTARRRGTVRHISRIPDDDEDNEDDWQDSSDDVDNEGDVRMSDNVSVASSRTSSSRARQTRRRPVGRVNRNRNARPTVIPDSDDESTTDASSAPTRRRLPNGVGYFANNSSSAARRAMSGSGDRSRPDPRIQNLFSQMTRTRSSDASNNNPRNGPNNHPLAELGSVSPARSVTPVASTQTLSSTISSPEQPVSRPSNRTRGTNNSIQARNMRAVSIASTQSQASQPNSPRTRGPRSPGSSSPPRTDPNVPPVGLPYSLGILSTLRSQRLGHRSSRNALRASTSRSHMRSGISSPLSPTHTGRGRNAVSVAPQPTFQSTPMNTQRGLSAPPESPVIGNHQTPISESVIHQEGQTLMQQRRMRSLEMQRHAEQQRLRGEEMRRRLQQQQEQEAQQRRAANVVPPQISTTAGLGRRTSRRNLQNQQQQPAHRLTPGSIPETAFPNPRQTGTTGPRTRRAGVFEIGESEDSTRQGGPLWNINTGNNDLH</sequence>
<dbReference type="OrthoDB" id="6105938at2759"/>
<reference evidence="7 8" key="1">
    <citation type="journal article" date="2018" name="Nat. Ecol. Evol.">
        <title>Pezizomycetes genomes reveal the molecular basis of ectomycorrhizal truffle lifestyle.</title>
        <authorList>
            <person name="Murat C."/>
            <person name="Payen T."/>
            <person name="Noel B."/>
            <person name="Kuo A."/>
            <person name="Morin E."/>
            <person name="Chen J."/>
            <person name="Kohler A."/>
            <person name="Krizsan K."/>
            <person name="Balestrini R."/>
            <person name="Da Silva C."/>
            <person name="Montanini B."/>
            <person name="Hainaut M."/>
            <person name="Levati E."/>
            <person name="Barry K.W."/>
            <person name="Belfiori B."/>
            <person name="Cichocki N."/>
            <person name="Clum A."/>
            <person name="Dockter R.B."/>
            <person name="Fauchery L."/>
            <person name="Guy J."/>
            <person name="Iotti M."/>
            <person name="Le Tacon F."/>
            <person name="Lindquist E.A."/>
            <person name="Lipzen A."/>
            <person name="Malagnac F."/>
            <person name="Mello A."/>
            <person name="Molinier V."/>
            <person name="Miyauchi S."/>
            <person name="Poulain J."/>
            <person name="Riccioni C."/>
            <person name="Rubini A."/>
            <person name="Sitrit Y."/>
            <person name="Splivallo R."/>
            <person name="Traeger S."/>
            <person name="Wang M."/>
            <person name="Zifcakova L."/>
            <person name="Wipf D."/>
            <person name="Zambonelli A."/>
            <person name="Paolocci F."/>
            <person name="Nowrousian M."/>
            <person name="Ottonello S."/>
            <person name="Baldrian P."/>
            <person name="Spatafora J.W."/>
            <person name="Henrissat B."/>
            <person name="Nagy L.G."/>
            <person name="Aury J.M."/>
            <person name="Wincker P."/>
            <person name="Grigoriev I.V."/>
            <person name="Bonfante P."/>
            <person name="Martin F.M."/>
        </authorList>
    </citation>
    <scope>NUCLEOTIDE SEQUENCE [LARGE SCALE GENOMIC DNA]</scope>
    <source>
        <strain evidence="7 8">RN42</strain>
    </source>
</reference>
<dbReference type="PANTHER" id="PTHR23327:SF51">
    <property type="entry name" value="TRANSCRIPTIONAL REGULATOR OF YEAST FORM ADHERENCE 3"/>
    <property type="match status" value="1"/>
</dbReference>
<feature type="compositionally biased region" description="Polar residues" evidence="5">
    <location>
        <begin position="604"/>
        <end position="618"/>
    </location>
</feature>
<evidence type="ECO:0000313" key="7">
    <source>
        <dbReference type="EMBL" id="RPA83378.1"/>
    </source>
</evidence>
<keyword evidence="8" id="KW-1185">Reference proteome</keyword>
<evidence type="ECO:0000256" key="5">
    <source>
        <dbReference type="SAM" id="MobiDB-lite"/>
    </source>
</evidence>
<feature type="region of interest" description="Disordered" evidence="5">
    <location>
        <begin position="196"/>
        <end position="804"/>
    </location>
</feature>
<keyword evidence="2 4" id="KW-0863">Zinc-finger</keyword>
<feature type="compositionally biased region" description="Polar residues" evidence="5">
    <location>
        <begin position="782"/>
        <end position="796"/>
    </location>
</feature>
<feature type="compositionally biased region" description="Basic residues" evidence="5">
    <location>
        <begin position="529"/>
        <end position="544"/>
    </location>
</feature>
<feature type="compositionally biased region" description="Polar residues" evidence="5">
    <location>
        <begin position="947"/>
        <end position="956"/>
    </location>
</feature>
<feature type="compositionally biased region" description="Basic and acidic residues" evidence="5">
    <location>
        <begin position="19"/>
        <end position="28"/>
    </location>
</feature>
<feature type="compositionally biased region" description="Basic residues" evidence="5">
    <location>
        <begin position="248"/>
        <end position="257"/>
    </location>
</feature>
<feature type="compositionally biased region" description="Polar residues" evidence="5">
    <location>
        <begin position="425"/>
        <end position="449"/>
    </location>
</feature>
<feature type="compositionally biased region" description="Low complexity" evidence="5">
    <location>
        <begin position="578"/>
        <end position="593"/>
    </location>
</feature>
<evidence type="ECO:0000313" key="8">
    <source>
        <dbReference type="Proteomes" id="UP000275078"/>
    </source>
</evidence>
<feature type="compositionally biased region" description="Polar residues" evidence="5">
    <location>
        <begin position="261"/>
        <end position="271"/>
    </location>
</feature>
<gene>
    <name evidence="7" type="ORF">BJ508DRAFT_71690</name>
</gene>
<evidence type="ECO:0000256" key="2">
    <source>
        <dbReference type="ARBA" id="ARBA00022771"/>
    </source>
</evidence>
<feature type="compositionally biased region" description="Polar residues" evidence="5">
    <location>
        <begin position="639"/>
        <end position="679"/>
    </location>
</feature>
<feature type="compositionally biased region" description="Low complexity" evidence="5">
    <location>
        <begin position="699"/>
        <end position="714"/>
    </location>
</feature>
<protein>
    <recommendedName>
        <fullName evidence="6">RING-type domain-containing protein</fullName>
    </recommendedName>
</protein>
<dbReference type="InterPro" id="IPR001841">
    <property type="entry name" value="Znf_RING"/>
</dbReference>
<feature type="compositionally biased region" description="Low complexity" evidence="5">
    <location>
        <begin position="318"/>
        <end position="332"/>
    </location>
</feature>
<feature type="compositionally biased region" description="Polar residues" evidence="5">
    <location>
        <begin position="746"/>
        <end position="770"/>
    </location>
</feature>
<feature type="compositionally biased region" description="Low complexity" evidence="5">
    <location>
        <begin position="619"/>
        <end position="630"/>
    </location>
</feature>
<keyword evidence="1" id="KW-0479">Metal-binding</keyword>
<dbReference type="PROSITE" id="PS00518">
    <property type="entry name" value="ZF_RING_1"/>
    <property type="match status" value="1"/>
</dbReference>
<feature type="compositionally biased region" description="Basic residues" evidence="5">
    <location>
        <begin position="473"/>
        <end position="484"/>
    </location>
</feature>
<feature type="compositionally biased region" description="Pro residues" evidence="5">
    <location>
        <begin position="715"/>
        <end position="724"/>
    </location>
</feature>
<feature type="region of interest" description="Disordered" evidence="5">
    <location>
        <begin position="836"/>
        <end position="956"/>
    </location>
</feature>
<feature type="domain" description="RING-type" evidence="6">
    <location>
        <begin position="46"/>
        <end position="84"/>
    </location>
</feature>
<dbReference type="Pfam" id="PF13923">
    <property type="entry name" value="zf-C3HC4_2"/>
    <property type="match status" value="1"/>
</dbReference>
<dbReference type="EMBL" id="ML119665">
    <property type="protein sequence ID" value="RPA83378.1"/>
    <property type="molecule type" value="Genomic_DNA"/>
</dbReference>
<feature type="compositionally biased region" description="Basic and acidic residues" evidence="5">
    <location>
        <begin position="1"/>
        <end position="11"/>
    </location>
</feature>
<dbReference type="STRING" id="1160509.A0A3N4IFB7"/>
<feature type="compositionally biased region" description="Polar residues" evidence="5">
    <location>
        <begin position="888"/>
        <end position="897"/>
    </location>
</feature>
<feature type="compositionally biased region" description="Acidic residues" evidence="5">
    <location>
        <begin position="488"/>
        <end position="507"/>
    </location>
</feature>
<dbReference type="Proteomes" id="UP000275078">
    <property type="component" value="Unassembled WGS sequence"/>
</dbReference>
<feature type="compositionally biased region" description="Basic and acidic residues" evidence="5">
    <location>
        <begin position="231"/>
        <end position="247"/>
    </location>
</feature>
<feature type="compositionally biased region" description="Acidic residues" evidence="5">
    <location>
        <begin position="404"/>
        <end position="415"/>
    </location>
</feature>
<feature type="region of interest" description="Disordered" evidence="5">
    <location>
        <begin position="1"/>
        <end position="28"/>
    </location>
</feature>
<evidence type="ECO:0000256" key="3">
    <source>
        <dbReference type="ARBA" id="ARBA00022833"/>
    </source>
</evidence>
<feature type="compositionally biased region" description="Basic and acidic residues" evidence="5">
    <location>
        <begin position="836"/>
        <end position="852"/>
    </location>
</feature>
<proteinExistence type="predicted"/>
<feature type="compositionally biased region" description="Low complexity" evidence="5">
    <location>
        <begin position="855"/>
        <end position="868"/>
    </location>
</feature>
<dbReference type="PANTHER" id="PTHR23327">
    <property type="entry name" value="RING FINGER PROTEIN 127"/>
    <property type="match status" value="1"/>
</dbReference>
<evidence type="ECO:0000259" key="6">
    <source>
        <dbReference type="PROSITE" id="PS50089"/>
    </source>
</evidence>
<dbReference type="SMART" id="SM00184">
    <property type="entry name" value="RING"/>
    <property type="match status" value="1"/>
</dbReference>
<feature type="compositionally biased region" description="Acidic residues" evidence="5">
    <location>
        <begin position="203"/>
        <end position="230"/>
    </location>
</feature>
<dbReference type="PROSITE" id="PS50089">
    <property type="entry name" value="ZF_RING_2"/>
    <property type="match status" value="1"/>
</dbReference>
<dbReference type="GO" id="GO:0008270">
    <property type="term" value="F:zinc ion binding"/>
    <property type="evidence" value="ECO:0007669"/>
    <property type="project" value="UniProtKB-KW"/>
</dbReference>
<dbReference type="SUPFAM" id="SSF57850">
    <property type="entry name" value="RING/U-box"/>
    <property type="match status" value="1"/>
</dbReference>
<dbReference type="InterPro" id="IPR017907">
    <property type="entry name" value="Znf_RING_CS"/>
</dbReference>
<evidence type="ECO:0000256" key="4">
    <source>
        <dbReference type="PROSITE-ProRule" id="PRU00175"/>
    </source>
</evidence>
<organism evidence="7 8">
    <name type="scientific">Ascobolus immersus RN42</name>
    <dbReference type="NCBI Taxonomy" id="1160509"/>
    <lineage>
        <taxon>Eukaryota</taxon>
        <taxon>Fungi</taxon>
        <taxon>Dikarya</taxon>
        <taxon>Ascomycota</taxon>
        <taxon>Pezizomycotina</taxon>
        <taxon>Pezizomycetes</taxon>
        <taxon>Pezizales</taxon>
        <taxon>Ascobolaceae</taxon>
        <taxon>Ascobolus</taxon>
    </lineage>
</organism>
<evidence type="ECO:0000256" key="1">
    <source>
        <dbReference type="ARBA" id="ARBA00022723"/>
    </source>
</evidence>
<accession>A0A3N4IFB7</accession>
<dbReference type="AlphaFoldDB" id="A0A3N4IFB7"/>
<feature type="compositionally biased region" description="Polar residues" evidence="5">
    <location>
        <begin position="687"/>
        <end position="698"/>
    </location>
</feature>
<dbReference type="InterPro" id="IPR013083">
    <property type="entry name" value="Znf_RING/FYVE/PHD"/>
</dbReference>